<protein>
    <recommendedName>
        <fullName evidence="4">Hydantoin racemase</fullName>
        <ecNumber evidence="3">5.1.99.5</ecNumber>
    </recommendedName>
</protein>
<evidence type="ECO:0000256" key="3">
    <source>
        <dbReference type="ARBA" id="ARBA00066406"/>
    </source>
</evidence>
<proteinExistence type="inferred from homology"/>
<dbReference type="Proteomes" id="UP000325684">
    <property type="component" value="Unassembled WGS sequence"/>
</dbReference>
<comment type="catalytic activity">
    <reaction evidence="2">
        <text>a D-5-monosubstituted hydantoin = a L-5-monosubstituted hydantoin</text>
        <dbReference type="Rhea" id="RHEA:46624"/>
        <dbReference type="ChEBI" id="CHEBI:86339"/>
        <dbReference type="ChEBI" id="CHEBI:86340"/>
        <dbReference type="EC" id="5.1.99.5"/>
    </reaction>
</comment>
<dbReference type="RefSeq" id="WP_150949855.1">
    <property type="nucleotide sequence ID" value="NZ_VCMV01000078.1"/>
</dbReference>
<reference evidence="8 9" key="1">
    <citation type="journal article" date="2019" name="Microorganisms">
        <title>Genome Insights into the Novel Species Microvirga brassicacearum, a Rapeseed Endophyte with Biotechnological Potential.</title>
        <authorList>
            <person name="Jimenez-Gomez A."/>
            <person name="Saati-Santamaria Z."/>
            <person name="Igual J.M."/>
            <person name="Rivas R."/>
            <person name="Mateos P.F."/>
            <person name="Garcia-Fraile P."/>
        </authorList>
    </citation>
    <scope>NUCLEOTIDE SEQUENCE [LARGE SCALE GENOMIC DNA]</scope>
    <source>
        <strain evidence="8 9">CDVBN77</strain>
    </source>
</reference>
<sequence>MRILVVNPNTTAAMTDKIGAAAAAAASSGTEIVAVNPDFGPPSIEGYFDEAFSVPGLIDAICKARGIDAYVIACFDDTGLDAARCITDAPVIGIGEAAFHMATLLAGRFSVVTTLPRSVPAIEHNLARYGLASRCARVRAANVPVLNLEAVGSDAHQRISDEIRLAIRDDRAEAIVLGCAGMADLASALSHAHDVPVLDGVVCAVKLAESLVALGLKTSKSGGYAMPRAKRYSGGFARFSPAGNNDRASDGELAPPATNGT</sequence>
<comment type="catalytic activity">
    <reaction evidence="6">
        <text>D-5-isobutylhydantoin = L-5-isobutylhydantoin</text>
        <dbReference type="Rhea" id="RHEA:84231"/>
        <dbReference type="ChEBI" id="CHEBI:233609"/>
        <dbReference type="ChEBI" id="CHEBI:233610"/>
    </reaction>
</comment>
<name>A0A5N3P3C6_9HYPH</name>
<dbReference type="GO" id="GO:0047661">
    <property type="term" value="F:amino-acid racemase activity"/>
    <property type="evidence" value="ECO:0007669"/>
    <property type="project" value="InterPro"/>
</dbReference>
<evidence type="ECO:0000256" key="7">
    <source>
        <dbReference type="SAM" id="MobiDB-lite"/>
    </source>
</evidence>
<evidence type="ECO:0000256" key="6">
    <source>
        <dbReference type="ARBA" id="ARBA00093234"/>
    </source>
</evidence>
<evidence type="ECO:0000256" key="2">
    <source>
        <dbReference type="ARBA" id="ARBA00051635"/>
    </source>
</evidence>
<gene>
    <name evidence="8" type="ORF">FEZ63_24075</name>
</gene>
<dbReference type="InterPro" id="IPR015942">
    <property type="entry name" value="Asp/Glu/hydantoin_racemase"/>
</dbReference>
<comment type="similarity">
    <text evidence="1">Belongs to the HyuE racemase family.</text>
</comment>
<organism evidence="8 9">
    <name type="scientific">Microvirga brassicacearum</name>
    <dbReference type="NCBI Taxonomy" id="2580413"/>
    <lineage>
        <taxon>Bacteria</taxon>
        <taxon>Pseudomonadati</taxon>
        <taxon>Pseudomonadota</taxon>
        <taxon>Alphaproteobacteria</taxon>
        <taxon>Hyphomicrobiales</taxon>
        <taxon>Methylobacteriaceae</taxon>
        <taxon>Microvirga</taxon>
    </lineage>
</organism>
<dbReference type="EMBL" id="VCMV01000078">
    <property type="protein sequence ID" value="KAB0264225.1"/>
    <property type="molecule type" value="Genomic_DNA"/>
</dbReference>
<evidence type="ECO:0000256" key="1">
    <source>
        <dbReference type="ARBA" id="ARBA00038414"/>
    </source>
</evidence>
<feature type="region of interest" description="Disordered" evidence="7">
    <location>
        <begin position="241"/>
        <end position="261"/>
    </location>
</feature>
<dbReference type="InterPro" id="IPR052186">
    <property type="entry name" value="Hydantoin_racemase-like"/>
</dbReference>
<dbReference type="EC" id="5.1.99.5" evidence="3"/>
<dbReference type="OrthoDB" id="9791723at2"/>
<dbReference type="Gene3D" id="3.40.50.12500">
    <property type="match status" value="1"/>
</dbReference>
<dbReference type="PANTHER" id="PTHR28047:SF5">
    <property type="entry name" value="PROTEIN DCG1"/>
    <property type="match status" value="1"/>
</dbReference>
<dbReference type="GO" id="GO:0036348">
    <property type="term" value="F:hydantoin racemase activity"/>
    <property type="evidence" value="ECO:0007669"/>
    <property type="project" value="UniProtKB-EC"/>
</dbReference>
<comment type="caution">
    <text evidence="8">The sequence shown here is derived from an EMBL/GenBank/DDBJ whole genome shotgun (WGS) entry which is preliminary data.</text>
</comment>
<keyword evidence="9" id="KW-1185">Reference proteome</keyword>
<dbReference type="InterPro" id="IPR053714">
    <property type="entry name" value="Iso_Racemase_Enz_sf"/>
</dbReference>
<dbReference type="FunFam" id="3.40.50.12500:FF:000001">
    <property type="entry name" value="Putative hydantoin racemase"/>
    <property type="match status" value="1"/>
</dbReference>
<dbReference type="Pfam" id="PF01177">
    <property type="entry name" value="Asp_Glu_race"/>
    <property type="match status" value="1"/>
</dbReference>
<dbReference type="PANTHER" id="PTHR28047">
    <property type="entry name" value="PROTEIN DCG1"/>
    <property type="match status" value="1"/>
</dbReference>
<evidence type="ECO:0000256" key="4">
    <source>
        <dbReference type="ARBA" id="ARBA00067972"/>
    </source>
</evidence>
<accession>A0A5N3P3C6</accession>
<comment type="catalytic activity">
    <reaction evidence="5">
        <text>D-5-benzylhydantoin = L-5-benzylhydantoin</text>
        <dbReference type="Rhea" id="RHEA:83991"/>
        <dbReference type="ChEBI" id="CHEBI:176864"/>
        <dbReference type="ChEBI" id="CHEBI:233540"/>
    </reaction>
</comment>
<evidence type="ECO:0000313" key="9">
    <source>
        <dbReference type="Proteomes" id="UP000325684"/>
    </source>
</evidence>
<dbReference type="AlphaFoldDB" id="A0A5N3P3C6"/>
<evidence type="ECO:0000313" key="8">
    <source>
        <dbReference type="EMBL" id="KAB0264225.1"/>
    </source>
</evidence>
<evidence type="ECO:0000256" key="5">
    <source>
        <dbReference type="ARBA" id="ARBA00093199"/>
    </source>
</evidence>